<evidence type="ECO:0000256" key="1">
    <source>
        <dbReference type="ARBA" id="ARBA00004194"/>
    </source>
</evidence>
<dbReference type="GO" id="GO:0000139">
    <property type="term" value="C:Golgi membrane"/>
    <property type="evidence" value="ECO:0007669"/>
    <property type="project" value="UniProtKB-SubCell"/>
</dbReference>
<evidence type="ECO:0000256" key="10">
    <source>
        <dbReference type="SAM" id="Phobius"/>
    </source>
</evidence>
<organism evidence="11 12">
    <name type="scientific">Acanthosepion pharaonis</name>
    <name type="common">Pharaoh cuttlefish</name>
    <name type="synonym">Sepia pharaonis</name>
    <dbReference type="NCBI Taxonomy" id="158019"/>
    <lineage>
        <taxon>Eukaryota</taxon>
        <taxon>Metazoa</taxon>
        <taxon>Spiralia</taxon>
        <taxon>Lophotrochozoa</taxon>
        <taxon>Mollusca</taxon>
        <taxon>Cephalopoda</taxon>
        <taxon>Coleoidea</taxon>
        <taxon>Decapodiformes</taxon>
        <taxon>Sepiida</taxon>
        <taxon>Sepiina</taxon>
        <taxon>Sepiidae</taxon>
        <taxon>Acanthosepion</taxon>
    </lineage>
</organism>
<evidence type="ECO:0000256" key="6">
    <source>
        <dbReference type="ARBA" id="ARBA00023180"/>
    </source>
</evidence>
<evidence type="ECO:0000256" key="5">
    <source>
        <dbReference type="ARBA" id="ARBA00023136"/>
    </source>
</evidence>
<accession>A0A812EQP7</accession>
<evidence type="ECO:0000256" key="2">
    <source>
        <dbReference type="ARBA" id="ARBA00022692"/>
    </source>
</evidence>
<evidence type="ECO:0000256" key="3">
    <source>
        <dbReference type="ARBA" id="ARBA00022989"/>
    </source>
</evidence>
<reference evidence="11" key="1">
    <citation type="submission" date="2021-01" db="EMBL/GenBank/DDBJ databases">
        <authorList>
            <person name="Li R."/>
            <person name="Bekaert M."/>
        </authorList>
    </citation>
    <scope>NUCLEOTIDE SEQUENCE</scope>
    <source>
        <strain evidence="11">Farmed</strain>
    </source>
</reference>
<dbReference type="EMBL" id="CAHIKZ030005601">
    <property type="protein sequence ID" value="CAE1331342.1"/>
    <property type="molecule type" value="Genomic_DNA"/>
</dbReference>
<dbReference type="GO" id="GO:2000640">
    <property type="term" value="P:positive regulation of SREBP signaling pathway"/>
    <property type="evidence" value="ECO:0007669"/>
    <property type="project" value="InterPro"/>
</dbReference>
<proteinExistence type="inferred from homology"/>
<dbReference type="PANTHER" id="PTHR13481">
    <property type="entry name" value="SREBP REGULATING GENE PROTEIN"/>
    <property type="match status" value="1"/>
</dbReference>
<protein>
    <recommendedName>
        <fullName evidence="8">SREBP regulating gene protein</fullName>
    </recommendedName>
</protein>
<dbReference type="Proteomes" id="UP000597762">
    <property type="component" value="Unassembled WGS sequence"/>
</dbReference>
<keyword evidence="6" id="KW-0325">Glycoprotein</keyword>
<keyword evidence="5 10" id="KW-0472">Membrane</keyword>
<evidence type="ECO:0000256" key="7">
    <source>
        <dbReference type="ARBA" id="ARBA00023461"/>
    </source>
</evidence>
<evidence type="ECO:0000313" key="12">
    <source>
        <dbReference type="Proteomes" id="UP000597762"/>
    </source>
</evidence>
<feature type="transmembrane region" description="Helical" evidence="10">
    <location>
        <begin position="12"/>
        <end position="29"/>
    </location>
</feature>
<feature type="compositionally biased region" description="Basic and acidic residues" evidence="9">
    <location>
        <begin position="170"/>
        <end position="181"/>
    </location>
</feature>
<dbReference type="OrthoDB" id="70142at2759"/>
<keyword evidence="3 10" id="KW-1133">Transmembrane helix</keyword>
<keyword evidence="2 10" id="KW-0812">Transmembrane</keyword>
<comment type="caution">
    <text evidence="11">The sequence shown here is derived from an EMBL/GenBank/DDBJ whole genome shotgun (WGS) entry which is preliminary data.</text>
</comment>
<comment type="subcellular location">
    <subcellularLocation>
        <location evidence="1">Golgi apparatus membrane</location>
        <topology evidence="1">Single-pass membrane protein</topology>
    </subcellularLocation>
</comment>
<feature type="region of interest" description="Disordered" evidence="9">
    <location>
        <begin position="168"/>
        <end position="193"/>
    </location>
</feature>
<keyword evidence="4" id="KW-0333">Golgi apparatus</keyword>
<keyword evidence="12" id="KW-1185">Reference proteome</keyword>
<dbReference type="AlphaFoldDB" id="A0A812EQP7"/>
<dbReference type="InterPro" id="IPR019352">
    <property type="entry name" value="SPRING1"/>
</dbReference>
<name>A0A812EQP7_ACAPH</name>
<evidence type="ECO:0000313" key="11">
    <source>
        <dbReference type="EMBL" id="CAE1331342.1"/>
    </source>
</evidence>
<gene>
    <name evidence="11" type="ORF">SPHA_80547</name>
</gene>
<evidence type="ECO:0000256" key="4">
    <source>
        <dbReference type="ARBA" id="ARBA00023034"/>
    </source>
</evidence>
<evidence type="ECO:0000256" key="9">
    <source>
        <dbReference type="SAM" id="MobiDB-lite"/>
    </source>
</evidence>
<dbReference type="PANTHER" id="PTHR13481:SF0">
    <property type="entry name" value="SREBP REGULATING GENE PROTEIN"/>
    <property type="match status" value="1"/>
</dbReference>
<evidence type="ECO:0000256" key="8">
    <source>
        <dbReference type="ARBA" id="ARBA00023485"/>
    </source>
</evidence>
<sequence>MFTSRLLRKRWVLAVIFVCSLVYFLVSLFKPGESGLISEEYEVKHTILRQPFQWQPNAPEVENGTKIYKCRNSIQGIKLIADDRGYVCERTVVLPGGCCDSNAAQTARYSCYSCQENHCCEIYEYCVSCCLQPGKQPGDTYSKLFSSLRDHYELCLVKCRTSSQSVQHENSYRDPQAKHCYGENPPDIQPLIP</sequence>
<comment type="similarity">
    <text evidence="7">Belongs to the SPRING family.</text>
</comment>
<dbReference type="Pfam" id="PF10218">
    <property type="entry name" value="SPRING1"/>
    <property type="match status" value="1"/>
</dbReference>